<evidence type="ECO:0000256" key="1">
    <source>
        <dbReference type="SAM" id="MobiDB-lite"/>
    </source>
</evidence>
<keyword evidence="2" id="KW-0812">Transmembrane</keyword>
<feature type="transmembrane region" description="Helical" evidence="2">
    <location>
        <begin position="135"/>
        <end position="154"/>
    </location>
</feature>
<feature type="compositionally biased region" description="Basic and acidic residues" evidence="1">
    <location>
        <begin position="67"/>
        <end position="84"/>
    </location>
</feature>
<feature type="transmembrane region" description="Helical" evidence="2">
    <location>
        <begin position="100"/>
        <end position="123"/>
    </location>
</feature>
<feature type="compositionally biased region" description="Basic and acidic residues" evidence="1">
    <location>
        <begin position="25"/>
        <end position="37"/>
    </location>
</feature>
<accession>A0ABY1PV05</accession>
<organism evidence="3 4">
    <name type="scientific">Neorhodopirellula lusitana</name>
    <dbReference type="NCBI Taxonomy" id="445327"/>
    <lineage>
        <taxon>Bacteria</taxon>
        <taxon>Pseudomonadati</taxon>
        <taxon>Planctomycetota</taxon>
        <taxon>Planctomycetia</taxon>
        <taxon>Pirellulales</taxon>
        <taxon>Pirellulaceae</taxon>
        <taxon>Neorhodopirellula</taxon>
    </lineage>
</organism>
<reference evidence="3 4" key="1">
    <citation type="submission" date="2017-05" db="EMBL/GenBank/DDBJ databases">
        <authorList>
            <person name="Varghese N."/>
            <person name="Submissions S."/>
        </authorList>
    </citation>
    <scope>NUCLEOTIDE SEQUENCE [LARGE SCALE GENOMIC DNA]</scope>
    <source>
        <strain evidence="3 4">DSM 25457</strain>
    </source>
</reference>
<gene>
    <name evidence="3" type="ORF">SAMN06265222_102286</name>
</gene>
<dbReference type="Proteomes" id="UP001158067">
    <property type="component" value="Unassembled WGS sequence"/>
</dbReference>
<feature type="compositionally biased region" description="Pro residues" evidence="1">
    <location>
        <begin position="1"/>
        <end position="11"/>
    </location>
</feature>
<dbReference type="InterPro" id="IPR032820">
    <property type="entry name" value="ATPase_put"/>
</dbReference>
<evidence type="ECO:0000256" key="2">
    <source>
        <dbReference type="SAM" id="Phobius"/>
    </source>
</evidence>
<comment type="caution">
    <text evidence="3">The sequence shown here is derived from an EMBL/GenBank/DDBJ whole genome shotgun (WGS) entry which is preliminary data.</text>
</comment>
<protein>
    <submittedName>
        <fullName evidence="3">F0F1-ATPase subunit Ca2+/Mg2+ transporter</fullName>
    </submittedName>
</protein>
<proteinExistence type="predicted"/>
<keyword evidence="2" id="KW-0472">Membrane</keyword>
<feature type="region of interest" description="Disordered" evidence="1">
    <location>
        <begin position="1"/>
        <end position="94"/>
    </location>
</feature>
<evidence type="ECO:0000313" key="4">
    <source>
        <dbReference type="Proteomes" id="UP001158067"/>
    </source>
</evidence>
<dbReference type="RefSeq" id="WP_283431607.1">
    <property type="nucleotide sequence ID" value="NZ_FXUG01000002.1"/>
</dbReference>
<sequence>MSQSPASPPDPESQFGQVPPPEQARQPESDALPKRDAQSGGDAQAARDLQPSLEPRPSLEAQPSRDAQLDDLRRRYRLDDEDRSGGVSGQPAPTKQERAILLRLASAGFELASFSLLLGGGGYLIDQRLGFETSYLAIVGLLLGFSLGFYRLIVLASRLS</sequence>
<name>A0ABY1PV05_9BACT</name>
<keyword evidence="2" id="KW-1133">Transmembrane helix</keyword>
<dbReference type="Pfam" id="PF09527">
    <property type="entry name" value="ATPase_gene1"/>
    <property type="match status" value="1"/>
</dbReference>
<dbReference type="EMBL" id="FXUG01000002">
    <property type="protein sequence ID" value="SMP47336.1"/>
    <property type="molecule type" value="Genomic_DNA"/>
</dbReference>
<keyword evidence="4" id="KW-1185">Reference proteome</keyword>
<evidence type="ECO:0000313" key="3">
    <source>
        <dbReference type="EMBL" id="SMP47336.1"/>
    </source>
</evidence>